<dbReference type="InterPro" id="IPR016156">
    <property type="entry name" value="FAD/NAD-linked_Rdtase_dimer_sf"/>
</dbReference>
<evidence type="ECO:0000259" key="6">
    <source>
        <dbReference type="Pfam" id="PF14759"/>
    </source>
</evidence>
<dbReference type="InterPro" id="IPR023753">
    <property type="entry name" value="FAD/NAD-binding_dom"/>
</dbReference>
<keyword evidence="7" id="KW-0223">Dioxygenase</keyword>
<dbReference type="SUPFAM" id="SSF55424">
    <property type="entry name" value="FAD/NAD-linked reductases, dimerisation (C-terminal) domain"/>
    <property type="match status" value="1"/>
</dbReference>
<dbReference type="InterPro" id="IPR050446">
    <property type="entry name" value="FAD-oxidoreductase/Apoptosis"/>
</dbReference>
<keyword evidence="8" id="KW-1185">Reference proteome</keyword>
<comment type="caution">
    <text evidence="7">The sequence shown here is derived from an EMBL/GenBank/DDBJ whole genome shotgun (WGS) entry which is preliminary data.</text>
</comment>
<evidence type="ECO:0000256" key="4">
    <source>
        <dbReference type="ARBA" id="ARBA00023002"/>
    </source>
</evidence>
<dbReference type="Pfam" id="PF14759">
    <property type="entry name" value="Reductase_C"/>
    <property type="match status" value="1"/>
</dbReference>
<dbReference type="EMBL" id="QEOB01000010">
    <property type="protein sequence ID" value="PVX81640.1"/>
    <property type="molecule type" value="Genomic_DNA"/>
</dbReference>
<dbReference type="PROSITE" id="PS51257">
    <property type="entry name" value="PROKAR_LIPOPROTEIN"/>
    <property type="match status" value="1"/>
</dbReference>
<keyword evidence="3" id="KW-0274">FAD</keyword>
<dbReference type="PRINTS" id="PR00368">
    <property type="entry name" value="FADPNR"/>
</dbReference>
<dbReference type="GO" id="GO:0051213">
    <property type="term" value="F:dioxygenase activity"/>
    <property type="evidence" value="ECO:0007669"/>
    <property type="project" value="UniProtKB-KW"/>
</dbReference>
<evidence type="ECO:0000256" key="3">
    <source>
        <dbReference type="ARBA" id="ARBA00022827"/>
    </source>
</evidence>
<reference evidence="7 8" key="1">
    <citation type="submission" date="2018-05" db="EMBL/GenBank/DDBJ databases">
        <title>Genomic Encyclopedia of Type Strains, Phase IV (KMG-V): Genome sequencing to study the core and pangenomes of soil and plant-associated prokaryotes.</title>
        <authorList>
            <person name="Whitman W."/>
        </authorList>
    </citation>
    <scope>NUCLEOTIDE SEQUENCE [LARGE SCALE GENOMIC DNA]</scope>
    <source>
        <strain evidence="7 8">SCZa-39</strain>
    </source>
</reference>
<gene>
    <name evidence="7" type="ORF">C7402_11044</name>
</gene>
<dbReference type="SUPFAM" id="SSF51905">
    <property type="entry name" value="FAD/NAD(P)-binding domain"/>
    <property type="match status" value="2"/>
</dbReference>
<proteinExistence type="predicted"/>
<organism evidence="7 8">
    <name type="scientific">Paraburkholderia unamae</name>
    <dbReference type="NCBI Taxonomy" id="219649"/>
    <lineage>
        <taxon>Bacteria</taxon>
        <taxon>Pseudomonadati</taxon>
        <taxon>Pseudomonadota</taxon>
        <taxon>Betaproteobacteria</taxon>
        <taxon>Burkholderiales</taxon>
        <taxon>Burkholderiaceae</taxon>
        <taxon>Paraburkholderia</taxon>
    </lineage>
</organism>
<evidence type="ECO:0000259" key="5">
    <source>
        <dbReference type="Pfam" id="PF07992"/>
    </source>
</evidence>
<evidence type="ECO:0000256" key="2">
    <source>
        <dbReference type="ARBA" id="ARBA00022630"/>
    </source>
</evidence>
<feature type="domain" description="FAD/NAD(P)-binding" evidence="5">
    <location>
        <begin position="8"/>
        <end position="304"/>
    </location>
</feature>
<feature type="domain" description="Reductase C-terminal" evidence="6">
    <location>
        <begin position="323"/>
        <end position="404"/>
    </location>
</feature>
<name>A0ABX5KPK2_9BURK</name>
<protein>
    <submittedName>
        <fullName evidence="7">3-phenylpropionate/trans-cinnamate dioxygenase ferredoxin reductase subunit</fullName>
    </submittedName>
</protein>
<accession>A0ABX5KPK2</accession>
<evidence type="ECO:0000313" key="8">
    <source>
        <dbReference type="Proteomes" id="UP000245712"/>
    </source>
</evidence>
<sequence>MRRPNGGVVIVGAGQAGVSCAFKLRALGYAGEITIAGGEPHLPYHRPPLSKKYLSGDGDAARLLIKSRDLYESERIRLRVDCPVVAIHREEKHVELADGGVLGYDHLILATGARPRCLPVVHGARAPKVHLFRTLADAEALRESLVRDRHLLVVGGGFIGLETAAVARNLGMRVTVIERDQRILSRVACAETAAYFRALHEDNGVRVHEGVALTRLEQGENGTIAARLSNGVSIEPDVVVAGIGVVPETGLAGQAHLLVDNGIVVDGSGRTSDPFIYAAGDCARFPYRGQRVRLESVQNAVDMAEAVARAIVGESVEYRPVPWFWSDQYSTRLQIAGLNLGYTHVAVRKAQGAARSVWYYEGPRLLAVDAINDTKAFMSAKRWLEAGWSPVAHEIENPNVALADVSLSGQSALIN</sequence>
<dbReference type="PRINTS" id="PR00411">
    <property type="entry name" value="PNDRDTASEI"/>
</dbReference>
<dbReference type="RefSeq" id="WP_116611957.1">
    <property type="nucleotide sequence ID" value="NZ_QEOB01000010.1"/>
</dbReference>
<dbReference type="PANTHER" id="PTHR43557:SF2">
    <property type="entry name" value="RIESKE DOMAIN-CONTAINING PROTEIN-RELATED"/>
    <property type="match status" value="1"/>
</dbReference>
<dbReference type="Pfam" id="PF07992">
    <property type="entry name" value="Pyr_redox_2"/>
    <property type="match status" value="1"/>
</dbReference>
<evidence type="ECO:0000256" key="1">
    <source>
        <dbReference type="ARBA" id="ARBA00001974"/>
    </source>
</evidence>
<dbReference type="Gene3D" id="3.50.50.60">
    <property type="entry name" value="FAD/NAD(P)-binding domain"/>
    <property type="match status" value="2"/>
</dbReference>
<dbReference type="InterPro" id="IPR036188">
    <property type="entry name" value="FAD/NAD-bd_sf"/>
</dbReference>
<dbReference type="InterPro" id="IPR028202">
    <property type="entry name" value="Reductase_C"/>
</dbReference>
<dbReference type="Proteomes" id="UP000245712">
    <property type="component" value="Unassembled WGS sequence"/>
</dbReference>
<evidence type="ECO:0000313" key="7">
    <source>
        <dbReference type="EMBL" id="PVX81640.1"/>
    </source>
</evidence>
<comment type="cofactor">
    <cofactor evidence="1">
        <name>FAD</name>
        <dbReference type="ChEBI" id="CHEBI:57692"/>
    </cofactor>
</comment>
<keyword evidence="2" id="KW-0285">Flavoprotein</keyword>
<keyword evidence="4" id="KW-0560">Oxidoreductase</keyword>
<dbReference type="PANTHER" id="PTHR43557">
    <property type="entry name" value="APOPTOSIS-INDUCING FACTOR 1"/>
    <property type="match status" value="1"/>
</dbReference>
<dbReference type="Gene3D" id="3.30.390.30">
    <property type="match status" value="1"/>
</dbReference>